<comment type="caution">
    <text evidence="3">The sequence shown here is derived from an EMBL/GenBank/DDBJ whole genome shotgun (WGS) entry which is preliminary data.</text>
</comment>
<feature type="compositionally biased region" description="Basic and acidic residues" evidence="1">
    <location>
        <begin position="1"/>
        <end position="24"/>
    </location>
</feature>
<feature type="transmembrane region" description="Helical" evidence="2">
    <location>
        <begin position="95"/>
        <end position="114"/>
    </location>
</feature>
<feature type="transmembrane region" description="Helical" evidence="2">
    <location>
        <begin position="268"/>
        <end position="286"/>
    </location>
</feature>
<evidence type="ECO:0000313" key="4">
    <source>
        <dbReference type="Proteomes" id="UP001499930"/>
    </source>
</evidence>
<protein>
    <recommendedName>
        <fullName evidence="5">Integral membrane protein</fullName>
    </recommendedName>
</protein>
<accession>A0ABP6L4T9</accession>
<gene>
    <name evidence="3" type="ORF">GCM10017559_69720</name>
</gene>
<feature type="transmembrane region" description="Helical" evidence="2">
    <location>
        <begin position="298"/>
        <end position="316"/>
    </location>
</feature>
<feature type="transmembrane region" description="Helical" evidence="2">
    <location>
        <begin position="134"/>
        <end position="158"/>
    </location>
</feature>
<keyword evidence="2" id="KW-1133">Transmembrane helix</keyword>
<keyword evidence="4" id="KW-1185">Reference proteome</keyword>
<feature type="region of interest" description="Disordered" evidence="1">
    <location>
        <begin position="1"/>
        <end position="76"/>
    </location>
</feature>
<proteinExistence type="predicted"/>
<sequence>MSDRGPMRGHPAVRDRRDMTDDLPSRAAAPVTGRAAERASGHTGEPASEPSGRPADDPVGHPADHRTGHPVTGPAVEPVAGRAHRTEPFWFPGPWVGGIAMILGPLLMSAGVLLRVRYHYFFPQQLAAYDAEPGLMVAAYSLFVAGNVLMWPAVLTLARLIGVTRPGWAVWGGTLVMFGLFTRTFHGGIDHLAFQLVDLHGLEPATRAVAGSYAAWHVFRFPAVTIVTGWVVLAVGAYRSGVLGPVRSVALGAMWILALGTLKGTEPQSLAALACLCVAFLPLGVRVLREGPRPTGRILAWTALAVALTLVLVFFGPEG</sequence>
<keyword evidence="2" id="KW-0812">Transmembrane</keyword>
<feature type="transmembrane region" description="Helical" evidence="2">
    <location>
        <begin position="214"/>
        <end position="235"/>
    </location>
</feature>
<keyword evidence="2" id="KW-0472">Membrane</keyword>
<name>A0ABP6L4T9_9ACTN</name>
<feature type="compositionally biased region" description="Basic and acidic residues" evidence="1">
    <location>
        <begin position="54"/>
        <end position="67"/>
    </location>
</feature>
<dbReference type="EMBL" id="BAAAWD010000019">
    <property type="protein sequence ID" value="GAA3032501.1"/>
    <property type="molecule type" value="Genomic_DNA"/>
</dbReference>
<organism evidence="3 4">
    <name type="scientific">Streptosporangium longisporum</name>
    <dbReference type="NCBI Taxonomy" id="46187"/>
    <lineage>
        <taxon>Bacteria</taxon>
        <taxon>Bacillati</taxon>
        <taxon>Actinomycetota</taxon>
        <taxon>Actinomycetes</taxon>
        <taxon>Streptosporangiales</taxon>
        <taxon>Streptosporangiaceae</taxon>
        <taxon>Streptosporangium</taxon>
    </lineage>
</organism>
<evidence type="ECO:0008006" key="5">
    <source>
        <dbReference type="Google" id="ProtNLM"/>
    </source>
</evidence>
<feature type="transmembrane region" description="Helical" evidence="2">
    <location>
        <begin position="170"/>
        <end position="194"/>
    </location>
</feature>
<evidence type="ECO:0000313" key="3">
    <source>
        <dbReference type="EMBL" id="GAA3032501.1"/>
    </source>
</evidence>
<evidence type="ECO:0000256" key="1">
    <source>
        <dbReference type="SAM" id="MobiDB-lite"/>
    </source>
</evidence>
<dbReference type="Proteomes" id="UP001499930">
    <property type="component" value="Unassembled WGS sequence"/>
</dbReference>
<reference evidence="4" key="1">
    <citation type="journal article" date="2019" name="Int. J. Syst. Evol. Microbiol.">
        <title>The Global Catalogue of Microorganisms (GCM) 10K type strain sequencing project: providing services to taxonomists for standard genome sequencing and annotation.</title>
        <authorList>
            <consortium name="The Broad Institute Genomics Platform"/>
            <consortium name="The Broad Institute Genome Sequencing Center for Infectious Disease"/>
            <person name="Wu L."/>
            <person name="Ma J."/>
        </authorList>
    </citation>
    <scope>NUCLEOTIDE SEQUENCE [LARGE SCALE GENOMIC DNA]</scope>
    <source>
        <strain evidence="4">JCM 3106</strain>
    </source>
</reference>
<feature type="transmembrane region" description="Helical" evidence="2">
    <location>
        <begin position="242"/>
        <end position="262"/>
    </location>
</feature>
<evidence type="ECO:0000256" key="2">
    <source>
        <dbReference type="SAM" id="Phobius"/>
    </source>
</evidence>